<accession>A0A8J6GKU2</accession>
<feature type="region of interest" description="Disordered" evidence="1">
    <location>
        <begin position="1"/>
        <end position="40"/>
    </location>
</feature>
<feature type="compositionally biased region" description="Basic and acidic residues" evidence="1">
    <location>
        <begin position="23"/>
        <end position="36"/>
    </location>
</feature>
<evidence type="ECO:0000256" key="1">
    <source>
        <dbReference type="SAM" id="MobiDB-lite"/>
    </source>
</evidence>
<dbReference type="PANTHER" id="PTHR46788">
    <property type="entry name" value="EF-HAND CALCIUM-BINDING DOMAIN-CONTAINING PROTEIN 5"/>
    <property type="match status" value="1"/>
</dbReference>
<evidence type="ECO:0000313" key="2">
    <source>
        <dbReference type="EMBL" id="KAH0511578.1"/>
    </source>
</evidence>
<gene>
    <name evidence="2" type="ORF">LTLLF_148905</name>
</gene>
<proteinExistence type="predicted"/>
<protein>
    <submittedName>
        <fullName evidence="2">EF-hand calcium-binding domain-containing protein 5</fullName>
    </submittedName>
</protein>
<sequence>MSPNTQSVPAPETSSQAMEETQDDMKPEAGSPKESRSASMNVVLRRPAKVILGLDESELKFKAQLPWKNNLNERVEARAQAMQQKMLEKDMLKREQERKTAKQLPRDDLAKEWFDIESMTLTTRAYLLDKLLPTLIPGVEQMLMQVEKKKLLSKADIPTKFDPINYLGEYLMRNNTLYIKDPGMSGYQRVMREVTEELKVHVPDTISNRVSKMKEKVKQKRQQREYISTVKVKVATMRKQALEEQFGEWILDPRGMIPIAVVGETMHAKREPASMCSWSNLKFIAGYTLERGCLAVLPRVCATAVPLHRQDYISSHVGDLKSEVFEELLKHLCHRAEEFREIIKSDMRRQMFAELFLYCDSGKVVLLAFLDAIYEAKPKVLTAVQAPRQPATFSSTLIAVKRVQVRYLGF</sequence>
<dbReference type="PANTHER" id="PTHR46788:SF1">
    <property type="entry name" value="EF-HAND CALCIUM-BINDING DOMAIN-CONTAINING PROTEIN 5"/>
    <property type="match status" value="1"/>
</dbReference>
<dbReference type="Gene3D" id="1.20.890.10">
    <property type="entry name" value="cAMP-dependent protein kinase regulatory subunit, dimerization-anchoring domain"/>
    <property type="match status" value="1"/>
</dbReference>
<dbReference type="CDD" id="cd22968">
    <property type="entry name" value="DD_EFCAB5"/>
    <property type="match status" value="1"/>
</dbReference>
<evidence type="ECO:0000313" key="3">
    <source>
        <dbReference type="Proteomes" id="UP000710432"/>
    </source>
</evidence>
<dbReference type="Proteomes" id="UP000710432">
    <property type="component" value="Unassembled WGS sequence"/>
</dbReference>
<organism evidence="2 3">
    <name type="scientific">Microtus ochrogaster</name>
    <name type="common">Prairie vole</name>
    <dbReference type="NCBI Taxonomy" id="79684"/>
    <lineage>
        <taxon>Eukaryota</taxon>
        <taxon>Metazoa</taxon>
        <taxon>Chordata</taxon>
        <taxon>Craniata</taxon>
        <taxon>Vertebrata</taxon>
        <taxon>Euteleostomi</taxon>
        <taxon>Mammalia</taxon>
        <taxon>Eutheria</taxon>
        <taxon>Euarchontoglires</taxon>
        <taxon>Glires</taxon>
        <taxon>Rodentia</taxon>
        <taxon>Myomorpha</taxon>
        <taxon>Muroidea</taxon>
        <taxon>Cricetidae</taxon>
        <taxon>Arvicolinae</taxon>
        <taxon>Microtus</taxon>
    </lineage>
</organism>
<dbReference type="AlphaFoldDB" id="A0A8J6GKU2"/>
<dbReference type="EMBL" id="JAATJU010022200">
    <property type="protein sequence ID" value="KAH0511578.1"/>
    <property type="molecule type" value="Genomic_DNA"/>
</dbReference>
<comment type="caution">
    <text evidence="2">The sequence shown here is derived from an EMBL/GenBank/DDBJ whole genome shotgun (WGS) entry which is preliminary data.</text>
</comment>
<reference evidence="2" key="1">
    <citation type="submission" date="2020-03" db="EMBL/GenBank/DDBJ databases">
        <title>Studies in the Genomics of Life Span.</title>
        <authorList>
            <person name="Glass D."/>
        </authorList>
    </citation>
    <scope>NUCLEOTIDE SEQUENCE</scope>
    <source>
        <strain evidence="2">LTLLF</strain>
        <tissue evidence="2">Muscle</tissue>
    </source>
</reference>
<name>A0A8J6GKU2_MICOH</name>
<feature type="compositionally biased region" description="Polar residues" evidence="1">
    <location>
        <begin position="1"/>
        <end position="19"/>
    </location>
</feature>